<dbReference type="EMBL" id="CP159279">
    <property type="protein sequence ID" value="XCH10867.1"/>
    <property type="molecule type" value="Genomic_DNA"/>
</dbReference>
<keyword evidence="2" id="KW-0479">Metal-binding</keyword>
<feature type="compositionally biased region" description="Polar residues" evidence="5">
    <location>
        <begin position="65"/>
        <end position="75"/>
    </location>
</feature>
<dbReference type="AlphaFoldDB" id="A0AAU8EN17"/>
<dbReference type="SUPFAM" id="SSF55486">
    <property type="entry name" value="Metalloproteases ('zincins'), catalytic domain"/>
    <property type="match status" value="1"/>
</dbReference>
<dbReference type="RefSeq" id="WP_353711338.1">
    <property type="nucleotide sequence ID" value="NZ_CP159279.1"/>
</dbReference>
<dbReference type="EC" id="3.4.24.-" evidence="8"/>
<evidence type="ECO:0000256" key="5">
    <source>
        <dbReference type="SAM" id="MobiDB-lite"/>
    </source>
</evidence>
<feature type="region of interest" description="Disordered" evidence="5">
    <location>
        <begin position="64"/>
        <end position="142"/>
    </location>
</feature>
<evidence type="ECO:0000256" key="3">
    <source>
        <dbReference type="ARBA" id="ARBA00022801"/>
    </source>
</evidence>
<evidence type="ECO:0000313" key="8">
    <source>
        <dbReference type="EMBL" id="XCH10867.1"/>
    </source>
</evidence>
<feature type="compositionally biased region" description="Polar residues" evidence="5">
    <location>
        <begin position="83"/>
        <end position="92"/>
    </location>
</feature>
<feature type="domain" description="Peptidase M10 metallopeptidase" evidence="7">
    <location>
        <begin position="256"/>
        <end position="325"/>
    </location>
</feature>
<dbReference type="InterPro" id="IPR024079">
    <property type="entry name" value="MetalloPept_cat_dom_sf"/>
</dbReference>
<dbReference type="InterPro" id="IPR001818">
    <property type="entry name" value="Pept_M10_metallopeptidase"/>
</dbReference>
<organism evidence="8">
    <name type="scientific">Arthrobacter sp. K5</name>
    <dbReference type="NCBI Taxonomy" id="2839623"/>
    <lineage>
        <taxon>Bacteria</taxon>
        <taxon>Bacillati</taxon>
        <taxon>Actinomycetota</taxon>
        <taxon>Actinomycetes</taxon>
        <taxon>Micrococcales</taxon>
        <taxon>Micrococcaceae</taxon>
        <taxon>Arthrobacter</taxon>
    </lineage>
</organism>
<proteinExistence type="predicted"/>
<feature type="transmembrane region" description="Helical" evidence="6">
    <location>
        <begin position="31"/>
        <end position="50"/>
    </location>
</feature>
<name>A0AAU8EN17_9MICC</name>
<dbReference type="GO" id="GO:0031012">
    <property type="term" value="C:extracellular matrix"/>
    <property type="evidence" value="ECO:0007669"/>
    <property type="project" value="InterPro"/>
</dbReference>
<keyword evidence="3 8" id="KW-0378">Hydrolase</keyword>
<keyword evidence="8" id="KW-0482">Metalloprotease</keyword>
<keyword evidence="6" id="KW-1133">Transmembrane helix</keyword>
<keyword evidence="6" id="KW-0472">Membrane</keyword>
<protein>
    <submittedName>
        <fullName evidence="8">Matrixin family metalloprotease</fullName>
        <ecNumber evidence="8">3.4.24.-</ecNumber>
    </submittedName>
</protein>
<evidence type="ECO:0000256" key="1">
    <source>
        <dbReference type="ARBA" id="ARBA00022670"/>
    </source>
</evidence>
<evidence type="ECO:0000256" key="2">
    <source>
        <dbReference type="ARBA" id="ARBA00022723"/>
    </source>
</evidence>
<evidence type="ECO:0000256" key="4">
    <source>
        <dbReference type="ARBA" id="ARBA00022833"/>
    </source>
</evidence>
<reference evidence="8" key="1">
    <citation type="submission" date="2024-06" db="EMBL/GenBank/DDBJ databases">
        <title>Biodegradation of dimethachlon by Arthrobacter sp. K5: mechanistic insights and ecological implications.</title>
        <authorList>
            <person name="Hu S."/>
            <person name="Lu P."/>
        </authorList>
    </citation>
    <scope>NUCLEOTIDE SEQUENCE</scope>
    <source>
        <strain evidence="8">K5</strain>
    </source>
</reference>
<keyword evidence="4" id="KW-0862">Zinc</keyword>
<dbReference type="Pfam" id="PF00413">
    <property type="entry name" value="Peptidase_M10"/>
    <property type="match status" value="1"/>
</dbReference>
<feature type="compositionally biased region" description="Low complexity" evidence="5">
    <location>
        <begin position="102"/>
        <end position="111"/>
    </location>
</feature>
<dbReference type="GO" id="GO:0006508">
    <property type="term" value="P:proteolysis"/>
    <property type="evidence" value="ECO:0007669"/>
    <property type="project" value="UniProtKB-KW"/>
</dbReference>
<accession>A0AAU8EN17</accession>
<keyword evidence="6" id="KW-0812">Transmembrane</keyword>
<dbReference type="GO" id="GO:0008270">
    <property type="term" value="F:zinc ion binding"/>
    <property type="evidence" value="ECO:0007669"/>
    <property type="project" value="InterPro"/>
</dbReference>
<feature type="region of interest" description="Disordered" evidence="5">
    <location>
        <begin position="1"/>
        <end position="21"/>
    </location>
</feature>
<sequence>MEGQDPGHSQRRHQPRHSGPATAAARFIRRLIVLAALGCAAFLAAGMAYGDPRFAGVLNFRLGSGDQSASRQGDSGQDPAGQHSGQDPTGQAGQPGPDRRSGGAQAGASAGPDGTVGAPPPGREEAGTPLGNPEPPAEPSTSYKFLAVNSDGAPVGYSPCRPLHYVVNASLAPEGAAGLVPLAIQAISKATGIQFVDDGATDEQPSDQRAPYQPETYGERWAPLLISWTTPDVTPKLGGKVIGTGGSTYYSYGTGPKSYVTGSLELDAPQMATELERPDGTAYATAVILHELGHVMGLEHVNDPVQLMYPEIGAPDGLAAGDLNGLYQLGRTPCRADL</sequence>
<keyword evidence="1" id="KW-0645">Protease</keyword>
<evidence type="ECO:0000256" key="6">
    <source>
        <dbReference type="SAM" id="Phobius"/>
    </source>
</evidence>
<dbReference type="GO" id="GO:0004222">
    <property type="term" value="F:metalloendopeptidase activity"/>
    <property type="evidence" value="ECO:0007669"/>
    <property type="project" value="InterPro"/>
</dbReference>
<dbReference type="Gene3D" id="3.40.390.10">
    <property type="entry name" value="Collagenase (Catalytic Domain)"/>
    <property type="match status" value="1"/>
</dbReference>
<gene>
    <name evidence="8" type="ORF">ABRP34_18965</name>
</gene>
<evidence type="ECO:0000259" key="7">
    <source>
        <dbReference type="Pfam" id="PF00413"/>
    </source>
</evidence>